<dbReference type="PANTHER" id="PTHR39515:SF2">
    <property type="entry name" value="HTH-TYPE TRANSCRIPTIONAL REGULATOR RV0880"/>
    <property type="match status" value="1"/>
</dbReference>
<accession>A0A0D4BXI8</accession>
<dbReference type="Pfam" id="PF12802">
    <property type="entry name" value="MarR_2"/>
    <property type="match status" value="1"/>
</dbReference>
<dbReference type="InterPro" id="IPR036390">
    <property type="entry name" value="WH_DNA-bd_sf"/>
</dbReference>
<protein>
    <submittedName>
        <fullName evidence="2">MarR family transcriptional regulator</fullName>
    </submittedName>
</protein>
<dbReference type="InterPro" id="IPR052526">
    <property type="entry name" value="HTH-type_Bedaq_tolerance"/>
</dbReference>
<dbReference type="GO" id="GO:0003700">
    <property type="term" value="F:DNA-binding transcription factor activity"/>
    <property type="evidence" value="ECO:0007669"/>
    <property type="project" value="InterPro"/>
</dbReference>
<dbReference type="SMART" id="SM00347">
    <property type="entry name" value="HTH_MARR"/>
    <property type="match status" value="1"/>
</dbReference>
<dbReference type="STRING" id="1618207.UM93_03790"/>
<dbReference type="Gene3D" id="1.10.10.10">
    <property type="entry name" value="Winged helix-like DNA-binding domain superfamily/Winged helix DNA-binding domain"/>
    <property type="match status" value="1"/>
</dbReference>
<dbReference type="AlphaFoldDB" id="A0A0D4BXI8"/>
<evidence type="ECO:0000259" key="1">
    <source>
        <dbReference type="PROSITE" id="PS50995"/>
    </source>
</evidence>
<dbReference type="PROSITE" id="PS50995">
    <property type="entry name" value="HTH_MARR_2"/>
    <property type="match status" value="1"/>
</dbReference>
<evidence type="ECO:0000313" key="2">
    <source>
        <dbReference type="EMBL" id="AJT40850.1"/>
    </source>
</evidence>
<gene>
    <name evidence="2" type="ORF">UM93_03790</name>
</gene>
<proteinExistence type="predicted"/>
<dbReference type="InterPro" id="IPR036388">
    <property type="entry name" value="WH-like_DNA-bd_sf"/>
</dbReference>
<dbReference type="InterPro" id="IPR011991">
    <property type="entry name" value="ArsR-like_HTH"/>
</dbReference>
<dbReference type="EMBL" id="CP011005">
    <property type="protein sequence ID" value="AJT40850.1"/>
    <property type="molecule type" value="Genomic_DNA"/>
</dbReference>
<reference evidence="2 3" key="1">
    <citation type="journal article" date="2015" name="Genome Announc.">
        <title>Complete Genome Sequencing of Protease-Producing Novel Arthrobacter sp. Strain IHBB 11108 Using PacBio Single-Molecule Real-Time Sequencing Technology.</title>
        <authorList>
            <person name="Kiran S."/>
            <person name="Swarnkar M.K."/>
            <person name="Pal M."/>
            <person name="Thakur R."/>
            <person name="Tewari R."/>
            <person name="Singh A.K."/>
            <person name="Gulati A."/>
        </authorList>
    </citation>
    <scope>NUCLEOTIDE SEQUENCE [LARGE SCALE GENOMIC DNA]</scope>
    <source>
        <strain evidence="2 3">IHBB 11108</strain>
    </source>
</reference>
<dbReference type="HOGENOM" id="CLU_083287_15_0_11"/>
<dbReference type="PANTHER" id="PTHR39515">
    <property type="entry name" value="CONSERVED PROTEIN"/>
    <property type="match status" value="1"/>
</dbReference>
<dbReference type="PATRIC" id="fig|1618207.4.peg.772"/>
<organism evidence="2 3">
    <name type="scientific">Psychromicrobium lacuslunae</name>
    <dbReference type="NCBI Taxonomy" id="1618207"/>
    <lineage>
        <taxon>Bacteria</taxon>
        <taxon>Bacillati</taxon>
        <taxon>Actinomycetota</taxon>
        <taxon>Actinomycetes</taxon>
        <taxon>Micrococcales</taxon>
        <taxon>Micrococcaceae</taxon>
        <taxon>Psychromicrobium</taxon>
    </lineage>
</organism>
<dbReference type="KEGG" id="ari:UM93_03790"/>
<dbReference type="OrthoDB" id="8966183at2"/>
<dbReference type="CDD" id="cd00090">
    <property type="entry name" value="HTH_ARSR"/>
    <property type="match status" value="1"/>
</dbReference>
<sequence>MAVEDQTLAELVSEVFRLFRALKSASHEPSIEGVGVAHIGIVGLLSQSGECRATALAETMGIGPSALSRQLAELDEQGYVTRRPDPEDGRATLIEVSPQGTELLARVMARRSARLRAQLTDWDEGEARQALQAVSRLTDALLNSPKGESLSA</sequence>
<dbReference type="InterPro" id="IPR000835">
    <property type="entry name" value="HTH_MarR-typ"/>
</dbReference>
<evidence type="ECO:0000313" key="3">
    <source>
        <dbReference type="Proteomes" id="UP000061839"/>
    </source>
</evidence>
<dbReference type="SUPFAM" id="SSF46785">
    <property type="entry name" value="Winged helix' DNA-binding domain"/>
    <property type="match status" value="1"/>
</dbReference>
<feature type="domain" description="HTH marR-type" evidence="1">
    <location>
        <begin position="8"/>
        <end position="139"/>
    </location>
</feature>
<name>A0A0D4BXI8_9MICC</name>
<keyword evidence="3" id="KW-1185">Reference proteome</keyword>
<dbReference type="Proteomes" id="UP000061839">
    <property type="component" value="Chromosome"/>
</dbReference>